<evidence type="ECO:0008006" key="3">
    <source>
        <dbReference type="Google" id="ProtNLM"/>
    </source>
</evidence>
<reference evidence="1 2" key="1">
    <citation type="submission" date="2023-11" db="EMBL/GenBank/DDBJ databases">
        <title>Draft genomes analysis of Pseudomonas asiatica isolated from milk, feces and farm soil of cows suffering from clinical mastitis.</title>
        <authorList>
            <person name="Rahman T."/>
            <person name="Das Z.C."/>
            <person name="Hoque M.N."/>
        </authorList>
    </citation>
    <scope>NUCLEOTIDE SEQUENCE [LARGE SCALE GENOMIC DNA]</scope>
    <source>
        <strain evidence="1 2">2F2</strain>
    </source>
</reference>
<proteinExistence type="predicted"/>
<accession>A0ABU5L4S3</accession>
<dbReference type="RefSeq" id="WP_322492080.1">
    <property type="nucleotide sequence ID" value="NZ_JAXUBM010000035.1"/>
</dbReference>
<gene>
    <name evidence="1" type="ORF">SOW75_23520</name>
</gene>
<dbReference type="Proteomes" id="UP001292116">
    <property type="component" value="Unassembled WGS sequence"/>
</dbReference>
<organism evidence="1 2">
    <name type="scientific">Pseudomonas asiatica</name>
    <dbReference type="NCBI Taxonomy" id="2219225"/>
    <lineage>
        <taxon>Bacteria</taxon>
        <taxon>Pseudomonadati</taxon>
        <taxon>Pseudomonadota</taxon>
        <taxon>Gammaproteobacteria</taxon>
        <taxon>Pseudomonadales</taxon>
        <taxon>Pseudomonadaceae</taxon>
        <taxon>Pseudomonas</taxon>
    </lineage>
</organism>
<dbReference type="EMBL" id="JAXUBM010000035">
    <property type="protein sequence ID" value="MDZ5741155.1"/>
    <property type="molecule type" value="Genomic_DNA"/>
</dbReference>
<sequence length="129" mass="14795">MLDKDLLVPGNKIYSADTCVFVPVWVNSFLSNMVPRGGSLPMGVAPHSRRYKARYKHDTHTEIIGYYETPEQAHAAYRNYRLAVIKSRIDRYEKAPDSNPKVTTGLLRLYLAEARRVDQLLLQYANQPL</sequence>
<evidence type="ECO:0000313" key="2">
    <source>
        <dbReference type="Proteomes" id="UP001292116"/>
    </source>
</evidence>
<protein>
    <recommendedName>
        <fullName evidence="3">AP2/ERF domain-containing protein</fullName>
    </recommendedName>
</protein>
<comment type="caution">
    <text evidence="1">The sequence shown here is derived from an EMBL/GenBank/DDBJ whole genome shotgun (WGS) entry which is preliminary data.</text>
</comment>
<keyword evidence="2" id="KW-1185">Reference proteome</keyword>
<name>A0ABU5L4S3_9PSED</name>
<evidence type="ECO:0000313" key="1">
    <source>
        <dbReference type="EMBL" id="MDZ5741155.1"/>
    </source>
</evidence>